<gene>
    <name evidence="1" type="ORF">RHMOL_Rhmol11G0018700</name>
</gene>
<keyword evidence="2" id="KW-1185">Reference proteome</keyword>
<evidence type="ECO:0000313" key="1">
    <source>
        <dbReference type="EMBL" id="KAI8529986.1"/>
    </source>
</evidence>
<evidence type="ECO:0000313" key="2">
    <source>
        <dbReference type="Proteomes" id="UP001062846"/>
    </source>
</evidence>
<sequence>MPVNQTTFDVDQHSKKNVLSAIAANCRTFGKALTRYIRAYKSDPDIISRPPAIYSFIEREHWDAFVKNRLTKDFEDEFTKQAQEGNLDLGGSTDILALALCKHERSHVRGIGDFVTPTAYFQMPRRGGHSHCQEKIKALQTAMSQMKDQFHAMSQQVPQTPQSEYASSNTIKNYNTGSPQLNSMTMENMGAPETPAWDANQATSSNVDSNKYLESLRSFDDYVETVAYKEAFTITLDEDMFRANVEVPLQRVDMEYMSQMKESVTCIMLYMSAVKIRDNAKNMRRTVDWKEVECPEQPSTVECGFFVMRFMKDLVANPSMLCRRDFNGKKAYTQAEIDEVRIE</sequence>
<name>A0ACC0LNY4_RHOML</name>
<comment type="caution">
    <text evidence="1">The sequence shown here is derived from an EMBL/GenBank/DDBJ whole genome shotgun (WGS) entry which is preliminary data.</text>
</comment>
<dbReference type="EMBL" id="CM046398">
    <property type="protein sequence ID" value="KAI8529986.1"/>
    <property type="molecule type" value="Genomic_DNA"/>
</dbReference>
<organism evidence="1 2">
    <name type="scientific">Rhododendron molle</name>
    <name type="common">Chinese azalea</name>
    <name type="synonym">Azalea mollis</name>
    <dbReference type="NCBI Taxonomy" id="49168"/>
    <lineage>
        <taxon>Eukaryota</taxon>
        <taxon>Viridiplantae</taxon>
        <taxon>Streptophyta</taxon>
        <taxon>Embryophyta</taxon>
        <taxon>Tracheophyta</taxon>
        <taxon>Spermatophyta</taxon>
        <taxon>Magnoliopsida</taxon>
        <taxon>eudicotyledons</taxon>
        <taxon>Gunneridae</taxon>
        <taxon>Pentapetalae</taxon>
        <taxon>asterids</taxon>
        <taxon>Ericales</taxon>
        <taxon>Ericaceae</taxon>
        <taxon>Ericoideae</taxon>
        <taxon>Rhodoreae</taxon>
        <taxon>Rhododendron</taxon>
    </lineage>
</organism>
<accession>A0ACC0LNY4</accession>
<dbReference type="Proteomes" id="UP001062846">
    <property type="component" value="Chromosome 11"/>
</dbReference>
<protein>
    <submittedName>
        <fullName evidence="1">Uncharacterized protein</fullName>
    </submittedName>
</protein>
<proteinExistence type="predicted"/>
<reference evidence="1" key="1">
    <citation type="submission" date="2022-02" db="EMBL/GenBank/DDBJ databases">
        <title>Plant Genome Project.</title>
        <authorList>
            <person name="Zhang R.-G."/>
        </authorList>
    </citation>
    <scope>NUCLEOTIDE SEQUENCE</scope>
    <source>
        <strain evidence="1">AT1</strain>
    </source>
</reference>